<dbReference type="Gene3D" id="3.40.50.410">
    <property type="entry name" value="von Willebrand factor, type A domain"/>
    <property type="match status" value="2"/>
</dbReference>
<dbReference type="GO" id="GO:0006508">
    <property type="term" value="P:proteolysis"/>
    <property type="evidence" value="ECO:0007669"/>
    <property type="project" value="UniProtKB-KW"/>
</dbReference>
<dbReference type="KEGG" id="samy:DB32_001352"/>
<dbReference type="InterPro" id="IPR040322">
    <property type="entry name" value="TROVE2"/>
</dbReference>
<dbReference type="RefSeq" id="WP_053231569.1">
    <property type="nucleotide sequence ID" value="NZ_CP011125.1"/>
</dbReference>
<evidence type="ECO:0000256" key="4">
    <source>
        <dbReference type="ARBA" id="ARBA00022723"/>
    </source>
</evidence>
<feature type="region of interest" description="Disordered" evidence="7">
    <location>
        <begin position="1"/>
        <end position="21"/>
    </location>
</feature>
<dbReference type="InterPro" id="IPR036465">
    <property type="entry name" value="vWFA_dom_sf"/>
</dbReference>
<dbReference type="Pfam" id="PF25045">
    <property type="entry name" value="vWA_Ro60"/>
    <property type="match status" value="1"/>
</dbReference>
<gene>
    <name evidence="9" type="ORF">DB32_001352</name>
</gene>
<dbReference type="GO" id="GO:0008233">
    <property type="term" value="F:peptidase activity"/>
    <property type="evidence" value="ECO:0007669"/>
    <property type="project" value="UniProtKB-KW"/>
</dbReference>
<evidence type="ECO:0000259" key="8">
    <source>
        <dbReference type="PROSITE" id="PS50988"/>
    </source>
</evidence>
<dbReference type="Proteomes" id="UP000034883">
    <property type="component" value="Chromosome"/>
</dbReference>
<dbReference type="PANTHER" id="PTHR14202:SF0">
    <property type="entry name" value="RNA-BINDING PROTEIN RO60"/>
    <property type="match status" value="1"/>
</dbReference>
<keyword evidence="9" id="KW-0645">Protease</keyword>
<keyword evidence="10" id="KW-1185">Reference proteome</keyword>
<comment type="subcellular location">
    <subcellularLocation>
        <location evidence="1">Cytoplasm</location>
    </subcellularLocation>
</comment>
<dbReference type="InterPro" id="IPR008858">
    <property type="entry name" value="TROVE_dom"/>
</dbReference>
<accession>A0A0F6YG09</accession>
<evidence type="ECO:0000313" key="9">
    <source>
        <dbReference type="EMBL" id="AKF04203.1"/>
    </source>
</evidence>
<keyword evidence="3" id="KW-0963">Cytoplasm</keyword>
<evidence type="ECO:0000256" key="3">
    <source>
        <dbReference type="ARBA" id="ARBA00022490"/>
    </source>
</evidence>
<dbReference type="OrthoDB" id="2986092at2"/>
<dbReference type="InterPro" id="IPR056800">
    <property type="entry name" value="vWA_Ro60"/>
</dbReference>
<name>A0A0F6YG09_9BACT</name>
<keyword evidence="9" id="KW-0378">Hydrolase</keyword>
<dbReference type="InterPro" id="IPR037214">
    <property type="entry name" value="TROVE_dom_sf"/>
</dbReference>
<organism evidence="9 10">
    <name type="scientific">Sandaracinus amylolyticus</name>
    <dbReference type="NCBI Taxonomy" id="927083"/>
    <lineage>
        <taxon>Bacteria</taxon>
        <taxon>Pseudomonadati</taxon>
        <taxon>Myxococcota</taxon>
        <taxon>Polyangia</taxon>
        <taxon>Polyangiales</taxon>
        <taxon>Sandaracinaceae</taxon>
        <taxon>Sandaracinus</taxon>
    </lineage>
</organism>
<dbReference type="PROSITE" id="PS50988">
    <property type="entry name" value="TROVE"/>
    <property type="match status" value="1"/>
</dbReference>
<evidence type="ECO:0000256" key="5">
    <source>
        <dbReference type="ARBA" id="ARBA00022884"/>
    </source>
</evidence>
<reference evidence="9 10" key="1">
    <citation type="submission" date="2015-03" db="EMBL/GenBank/DDBJ databases">
        <title>Genome assembly of Sandaracinus amylolyticus DSM 53668.</title>
        <authorList>
            <person name="Sharma G."/>
            <person name="Subramanian S."/>
        </authorList>
    </citation>
    <scope>NUCLEOTIDE SEQUENCE [LARGE SCALE GENOMIC DNA]</scope>
    <source>
        <strain evidence="9 10">DSM 53668</strain>
    </source>
</reference>
<evidence type="ECO:0000256" key="1">
    <source>
        <dbReference type="ARBA" id="ARBA00004496"/>
    </source>
</evidence>
<protein>
    <submittedName>
        <fullName evidence="9">Prophage Clp protease-like protein</fullName>
    </submittedName>
</protein>
<dbReference type="GO" id="GO:0046872">
    <property type="term" value="F:metal ion binding"/>
    <property type="evidence" value="ECO:0007669"/>
    <property type="project" value="UniProtKB-KW"/>
</dbReference>
<keyword evidence="6" id="KW-0687">Ribonucleoprotein</keyword>
<keyword evidence="4" id="KW-0479">Metal-binding</keyword>
<dbReference type="AlphaFoldDB" id="A0A0F6YG09"/>
<evidence type="ECO:0000256" key="7">
    <source>
        <dbReference type="SAM" id="MobiDB-lite"/>
    </source>
</evidence>
<dbReference type="EMBL" id="CP011125">
    <property type="protein sequence ID" value="AKF04203.1"/>
    <property type="molecule type" value="Genomic_DNA"/>
</dbReference>
<evidence type="ECO:0000256" key="2">
    <source>
        <dbReference type="ARBA" id="ARBA00007814"/>
    </source>
</evidence>
<dbReference type="GO" id="GO:1990904">
    <property type="term" value="C:ribonucleoprotein complex"/>
    <property type="evidence" value="ECO:0007669"/>
    <property type="project" value="UniProtKB-KW"/>
</dbReference>
<comment type="similarity">
    <text evidence="2">Belongs to the Ro 60 kDa family.</text>
</comment>
<dbReference type="SUPFAM" id="SSF53300">
    <property type="entry name" value="vWA-like"/>
    <property type="match status" value="1"/>
</dbReference>
<dbReference type="SUPFAM" id="SSF140864">
    <property type="entry name" value="TROVE domain-like"/>
    <property type="match status" value="1"/>
</dbReference>
<dbReference type="GO" id="GO:0005737">
    <property type="term" value="C:cytoplasm"/>
    <property type="evidence" value="ECO:0007669"/>
    <property type="project" value="UniProtKB-SubCell"/>
</dbReference>
<sequence length="550" mass="59339">MSSYARHLTPHATPQSERADARQVRNSAGGFTFALDDFARLERFLILGSEGGSYYATERALTIENASALVRCLGVDGARTVDTIVAISESGRAPKNDPAIFALALAASHAVPSVRARALAAMPRVCRTGTHLFRFVREVQALRGWGRALRKAIAAWYVAKAPDELAYQLAKYAQRDGVSHRDVLRLAHPKAKDPATHALLRWAVAGEGALGPREVKRADATTTYPAVDAGAMPRLVEGFARVRAQDLSSRDVAALITEHGLTHEMIPSIYLARPEVWEALLPRMPLHAMLRSLARMTANGLVAPGSAATSRIVARLGDRDAIRKSRVHPMDLLIALRTYASGHGLRGSLVWTPVSTIVDALDAAFDLAFVNVEPTGKTLMLALDVSGSMSMGQLAGSPLTPREAAAAMALITARTERDYQIMAFSDRFVPLDVTARMRLHDVVEKTSRLPFSATDCAIPMLHATERNLRVDAFCVYTDNETWFGSIHPHQALAAYRAKTGIPAKLVVTGMTATKFTIADPNDPGMLDVVGFDAAAPAILAAFLQGNGVRS</sequence>
<dbReference type="STRING" id="927083.DB32_001352"/>
<dbReference type="GO" id="GO:0003723">
    <property type="term" value="F:RNA binding"/>
    <property type="evidence" value="ECO:0007669"/>
    <property type="project" value="UniProtKB-KW"/>
</dbReference>
<dbReference type="PANTHER" id="PTHR14202">
    <property type="entry name" value="60 KDA RIBONUCLEOPROTEIN SSA/RO"/>
    <property type="match status" value="1"/>
</dbReference>
<evidence type="ECO:0000256" key="6">
    <source>
        <dbReference type="ARBA" id="ARBA00023274"/>
    </source>
</evidence>
<dbReference type="Pfam" id="PF05731">
    <property type="entry name" value="TROVE"/>
    <property type="match status" value="1"/>
</dbReference>
<proteinExistence type="inferred from homology"/>
<feature type="domain" description="TROVE" evidence="8">
    <location>
        <begin position="24"/>
        <end position="377"/>
    </location>
</feature>
<evidence type="ECO:0000313" key="10">
    <source>
        <dbReference type="Proteomes" id="UP000034883"/>
    </source>
</evidence>
<keyword evidence="5" id="KW-0694">RNA-binding</keyword>